<feature type="domain" description="Flagellar basal body rod protein N-terminal" evidence="7">
    <location>
        <begin position="3"/>
        <end position="33"/>
    </location>
</feature>
<dbReference type="GO" id="GO:0009425">
    <property type="term" value="C:bacterial-type flagellum basal body"/>
    <property type="evidence" value="ECO:0007669"/>
    <property type="project" value="UniProtKB-SubCell"/>
</dbReference>
<evidence type="ECO:0000256" key="2">
    <source>
        <dbReference type="ARBA" id="ARBA00009677"/>
    </source>
</evidence>
<dbReference type="GO" id="GO:0005829">
    <property type="term" value="C:cytosol"/>
    <property type="evidence" value="ECO:0007669"/>
    <property type="project" value="TreeGrafter"/>
</dbReference>
<keyword evidence="11" id="KW-0969">Cilium</keyword>
<evidence type="ECO:0000259" key="10">
    <source>
        <dbReference type="Pfam" id="PF22692"/>
    </source>
</evidence>
<dbReference type="NCBIfam" id="NF004240">
    <property type="entry name" value="PRK05682.1-4"/>
    <property type="match status" value="1"/>
</dbReference>
<comment type="function">
    <text evidence="5">A flexible structure which links the flagellar filament to the drive apparatus in the basal body.</text>
</comment>
<dbReference type="Pfam" id="PF07559">
    <property type="entry name" value="FlgE_D2"/>
    <property type="match status" value="1"/>
</dbReference>
<gene>
    <name evidence="11" type="primary">flgE_1</name>
    <name evidence="11" type="ORF">PSEHALCIP103_00378</name>
</gene>
<dbReference type="InterPro" id="IPR001444">
    <property type="entry name" value="Flag_bb_rod_N"/>
</dbReference>
<evidence type="ECO:0000256" key="4">
    <source>
        <dbReference type="ARBA" id="ARBA00023143"/>
    </source>
</evidence>
<evidence type="ECO:0000259" key="9">
    <source>
        <dbReference type="Pfam" id="PF07559"/>
    </source>
</evidence>
<dbReference type="InterPro" id="IPR010930">
    <property type="entry name" value="Flg_bb/hook_C_dom"/>
</dbReference>
<proteinExistence type="inferred from homology"/>
<dbReference type="PANTHER" id="PTHR30435">
    <property type="entry name" value="FLAGELLAR PROTEIN"/>
    <property type="match status" value="1"/>
</dbReference>
<dbReference type="Gene3D" id="2.60.98.20">
    <property type="entry name" value="Flagellar hook protein FlgE"/>
    <property type="match status" value="1"/>
</dbReference>
<dbReference type="InterPro" id="IPR053967">
    <property type="entry name" value="LlgE_F_G-like_D1"/>
</dbReference>
<keyword evidence="4 5" id="KW-0975">Bacterial flagellum</keyword>
<evidence type="ECO:0000256" key="3">
    <source>
        <dbReference type="ARBA" id="ARBA00019015"/>
    </source>
</evidence>
<dbReference type="InterPro" id="IPR011491">
    <property type="entry name" value="FlgE_D2"/>
</dbReference>
<protein>
    <recommendedName>
        <fullName evidence="3 5">Flagellar hook protein FlgE</fullName>
    </recommendedName>
</protein>
<dbReference type="PANTHER" id="PTHR30435:SF1">
    <property type="entry name" value="FLAGELLAR HOOK PROTEIN FLGE"/>
    <property type="match status" value="1"/>
</dbReference>
<evidence type="ECO:0000313" key="11">
    <source>
        <dbReference type="EMBL" id="CAH9051315.1"/>
    </source>
</evidence>
<evidence type="ECO:0000256" key="6">
    <source>
        <dbReference type="SAM" id="MobiDB-lite"/>
    </source>
</evidence>
<evidence type="ECO:0000256" key="1">
    <source>
        <dbReference type="ARBA" id="ARBA00004117"/>
    </source>
</evidence>
<evidence type="ECO:0000259" key="8">
    <source>
        <dbReference type="Pfam" id="PF06429"/>
    </source>
</evidence>
<dbReference type="PROSITE" id="PS00588">
    <property type="entry name" value="FLAGELLA_BB_ROD"/>
    <property type="match status" value="1"/>
</dbReference>
<comment type="similarity">
    <text evidence="2 5">Belongs to the flagella basal body rod proteins family.</text>
</comment>
<dbReference type="InterPro" id="IPR037058">
    <property type="entry name" value="Falgellar_hook_FlgE_sf"/>
</dbReference>
<dbReference type="Proteomes" id="UP001152447">
    <property type="component" value="Unassembled WGS sequence"/>
</dbReference>
<dbReference type="InterPro" id="IPR020013">
    <property type="entry name" value="Flagellar_FlgE/F/G"/>
</dbReference>
<dbReference type="Pfam" id="PF06429">
    <property type="entry name" value="Flg_bbr_C"/>
    <property type="match status" value="1"/>
</dbReference>
<dbReference type="NCBIfam" id="NF004238">
    <property type="entry name" value="PRK05682.1-1"/>
    <property type="match status" value="1"/>
</dbReference>
<evidence type="ECO:0000256" key="5">
    <source>
        <dbReference type="RuleBase" id="RU362116"/>
    </source>
</evidence>
<keyword evidence="12" id="KW-1185">Reference proteome</keyword>
<feature type="compositionally biased region" description="Polar residues" evidence="6">
    <location>
        <begin position="180"/>
        <end position="194"/>
    </location>
</feature>
<feature type="domain" description="Flagellar basal-body/hook protein C-terminal" evidence="8">
    <location>
        <begin position="416"/>
        <end position="460"/>
    </location>
</feature>
<dbReference type="Pfam" id="PF00460">
    <property type="entry name" value="Flg_bb_rod"/>
    <property type="match status" value="1"/>
</dbReference>
<dbReference type="NCBIfam" id="TIGR03506">
    <property type="entry name" value="FlgEFG_subfam"/>
    <property type="match status" value="1"/>
</dbReference>
<name>A0A9W4QSR1_PSEHA</name>
<organism evidence="11 12">
    <name type="scientific">Pseudoalteromonas haloplanktis</name>
    <name type="common">Alteromonas haloplanktis</name>
    <dbReference type="NCBI Taxonomy" id="228"/>
    <lineage>
        <taxon>Bacteria</taxon>
        <taxon>Pseudomonadati</taxon>
        <taxon>Pseudomonadota</taxon>
        <taxon>Gammaproteobacteria</taxon>
        <taxon>Alteromonadales</taxon>
        <taxon>Pseudoalteromonadaceae</taxon>
        <taxon>Pseudoalteromonas</taxon>
    </lineage>
</organism>
<evidence type="ECO:0000313" key="12">
    <source>
        <dbReference type="Proteomes" id="UP001152447"/>
    </source>
</evidence>
<keyword evidence="11" id="KW-0966">Cell projection</keyword>
<dbReference type="SUPFAM" id="SSF117143">
    <property type="entry name" value="Flagellar hook protein flgE"/>
    <property type="match status" value="1"/>
</dbReference>
<keyword evidence="11" id="KW-0282">Flagellum</keyword>
<dbReference type="AlphaFoldDB" id="A0A9W4QSR1"/>
<dbReference type="GO" id="GO:0071978">
    <property type="term" value="P:bacterial-type flagellum-dependent swarming motility"/>
    <property type="evidence" value="ECO:0007669"/>
    <property type="project" value="TreeGrafter"/>
</dbReference>
<dbReference type="Pfam" id="PF22692">
    <property type="entry name" value="LlgE_F_G_D1"/>
    <property type="match status" value="1"/>
</dbReference>
<evidence type="ECO:0000259" key="7">
    <source>
        <dbReference type="Pfam" id="PF00460"/>
    </source>
</evidence>
<feature type="domain" description="Flagellar hook protein FlgE D2" evidence="9">
    <location>
        <begin position="168"/>
        <end position="341"/>
    </location>
</feature>
<dbReference type="EMBL" id="CAMAPB010000003">
    <property type="protein sequence ID" value="CAH9051315.1"/>
    <property type="molecule type" value="Genomic_DNA"/>
</dbReference>
<accession>A0A9W4QSR1</accession>
<dbReference type="GO" id="GO:0009424">
    <property type="term" value="C:bacterial-type flagellum hook"/>
    <property type="evidence" value="ECO:0007669"/>
    <property type="project" value="TreeGrafter"/>
</dbReference>
<feature type="region of interest" description="Disordered" evidence="6">
    <location>
        <begin position="175"/>
        <end position="194"/>
    </location>
</feature>
<comment type="caution">
    <text evidence="11">The sequence shown here is derived from an EMBL/GenBank/DDBJ whole genome shotgun (WGS) entry which is preliminary data.</text>
</comment>
<sequence length="461" mass="48477">MSFNIALTGLAAAQKDLDVTANNIANVNTTGFKESRAEFADVYASSVFSAGKTKNGDGVQTTMVAQQFHQGSLQFTNNSLDLAITGEGYFAMSQDLGAQDFTYTRSGAFKLNKDNFVVDAKGNFLQGFPVDEATGDTTSVSLSTSSALQIPDSSGSPRATSSVYSSFNLDSRADAPTLPFNPTESATYNSSTSTTVYDSLGEPHVLQFFFVKNDPSVPGDENQWDVHATLDGKSFGSDGVEQDGTAALPFEPISTFKFDSSGLPSTTTVNGTTTPNVGNTFNPLSIVAGGGGTPGLSDMLTNGASFPANIDINWRDQAGTANKVPTQYASRFEVKTLEQDGATVGRLAGIDIGTDGKVVASYSNGDSTFLGQVAMVRFSNSQGLQQVGDTSWKKSLTSGEPIAGEPGSGTLGSINSSALEQSNVNLTNELVDLISAQRNFQANSRALEVNSTIQQNILQIR</sequence>
<dbReference type="InterPro" id="IPR037925">
    <property type="entry name" value="FlgE/F/G-like"/>
</dbReference>
<feature type="domain" description="Flagellar hook protein FlgE/F/G-like D1" evidence="10">
    <location>
        <begin position="83"/>
        <end position="152"/>
    </location>
</feature>
<reference evidence="11" key="1">
    <citation type="submission" date="2022-07" db="EMBL/GenBank/DDBJ databases">
        <authorList>
            <person name="Criscuolo A."/>
        </authorList>
    </citation>
    <scope>NUCLEOTIDE SEQUENCE</scope>
    <source>
        <strain evidence="11">CIP103197</strain>
    </source>
</reference>
<comment type="subcellular location">
    <subcellularLocation>
        <location evidence="1 5">Bacterial flagellum basal body</location>
    </subcellularLocation>
</comment>
<dbReference type="RefSeq" id="WP_138563937.1">
    <property type="nucleotide sequence ID" value="NZ_CAMAPB010000003.1"/>
</dbReference>
<dbReference type="InterPro" id="IPR019776">
    <property type="entry name" value="Flagellar_basal_body_rod_CS"/>
</dbReference>